<dbReference type="InterPro" id="IPR046341">
    <property type="entry name" value="SET_dom_sf"/>
</dbReference>
<keyword evidence="10" id="KW-0156">Chromatin regulator</keyword>
<evidence type="ECO:0000313" key="17">
    <source>
        <dbReference type="EMBL" id="SPQ23011.1"/>
    </source>
</evidence>
<evidence type="ECO:0000256" key="6">
    <source>
        <dbReference type="ARBA" id="ARBA00022454"/>
    </source>
</evidence>
<protein>
    <recommendedName>
        <fullName evidence="5">Histone-lysine N-methyltransferase SET9</fullName>
        <ecNumber evidence="12">2.1.1.372</ecNumber>
    </recommendedName>
    <alternativeName>
        <fullName evidence="4">Histone-lysine N-methyltransferase set9</fullName>
    </alternativeName>
    <alternativeName>
        <fullName evidence="13">SET domain protein 9</fullName>
    </alternativeName>
</protein>
<dbReference type="CDD" id="cd10524">
    <property type="entry name" value="SET_Suv4-20-like"/>
    <property type="match status" value="1"/>
</dbReference>
<dbReference type="GO" id="GO:0140943">
    <property type="term" value="F:histone H4K20 trimethyltransferase activity"/>
    <property type="evidence" value="ECO:0007669"/>
    <property type="project" value="UniProtKB-EC"/>
</dbReference>
<keyword evidence="9" id="KW-0949">S-adenosyl-L-methionine</keyword>
<dbReference type="EC" id="2.1.1.372" evidence="12"/>
<organism evidence="17 18">
    <name type="scientific">Thermothielavioides terrestris</name>
    <dbReference type="NCBI Taxonomy" id="2587410"/>
    <lineage>
        <taxon>Eukaryota</taxon>
        <taxon>Fungi</taxon>
        <taxon>Dikarya</taxon>
        <taxon>Ascomycota</taxon>
        <taxon>Pezizomycotina</taxon>
        <taxon>Sordariomycetes</taxon>
        <taxon>Sordariomycetidae</taxon>
        <taxon>Sordariales</taxon>
        <taxon>Chaetomiaceae</taxon>
        <taxon>Thermothielavioides</taxon>
    </lineage>
</organism>
<evidence type="ECO:0000256" key="4">
    <source>
        <dbReference type="ARBA" id="ARBA00014232"/>
    </source>
</evidence>
<dbReference type="Pfam" id="PF00856">
    <property type="entry name" value="SET"/>
    <property type="match status" value="1"/>
</dbReference>
<dbReference type="PROSITE" id="PS50280">
    <property type="entry name" value="SET"/>
    <property type="match status" value="1"/>
</dbReference>
<keyword evidence="7" id="KW-0489">Methyltransferase</keyword>
<evidence type="ECO:0000256" key="14">
    <source>
        <dbReference type="ARBA" id="ARBA00048081"/>
    </source>
</evidence>
<comment type="catalytic activity">
    <reaction evidence="14">
        <text>L-lysyl(20)-[histone H4] + 3 S-adenosyl-L-methionine = N(6),N(6),N(6)-trimethyl-L-lysyl(20)-[histone H4] + 3 S-adenosyl-L-homocysteine + 3 H(+)</text>
        <dbReference type="Rhea" id="RHEA:64456"/>
        <dbReference type="Rhea" id="RHEA-COMP:15554"/>
        <dbReference type="Rhea" id="RHEA-COMP:15998"/>
        <dbReference type="ChEBI" id="CHEBI:15378"/>
        <dbReference type="ChEBI" id="CHEBI:29969"/>
        <dbReference type="ChEBI" id="CHEBI:57856"/>
        <dbReference type="ChEBI" id="CHEBI:59789"/>
        <dbReference type="ChEBI" id="CHEBI:61961"/>
        <dbReference type="EC" id="2.1.1.372"/>
    </reaction>
</comment>
<comment type="function">
    <text evidence="1">Histone methyltransferase that trimethylates 'Lys-20' of histone H4 to form H4K20me3.</text>
</comment>
<evidence type="ECO:0000256" key="12">
    <source>
        <dbReference type="ARBA" id="ARBA00024057"/>
    </source>
</evidence>
<feature type="domain" description="SET" evidence="16">
    <location>
        <begin position="116"/>
        <end position="230"/>
    </location>
</feature>
<evidence type="ECO:0000256" key="3">
    <source>
        <dbReference type="ARBA" id="ARBA00004286"/>
    </source>
</evidence>
<feature type="compositionally biased region" description="Basic and acidic residues" evidence="15">
    <location>
        <begin position="502"/>
        <end position="514"/>
    </location>
</feature>
<evidence type="ECO:0000256" key="13">
    <source>
        <dbReference type="ARBA" id="ARBA00030653"/>
    </source>
</evidence>
<dbReference type="InterPro" id="IPR041938">
    <property type="entry name" value="Hist-Lys_N-MTase_N"/>
</dbReference>
<evidence type="ECO:0000259" key="16">
    <source>
        <dbReference type="PROSITE" id="PS50280"/>
    </source>
</evidence>
<keyword evidence="11" id="KW-0539">Nucleus</keyword>
<evidence type="ECO:0000256" key="15">
    <source>
        <dbReference type="SAM" id="MobiDB-lite"/>
    </source>
</evidence>
<accession>A0A446BKI0</accession>
<evidence type="ECO:0000256" key="2">
    <source>
        <dbReference type="ARBA" id="ARBA00004123"/>
    </source>
</evidence>
<feature type="compositionally biased region" description="Polar residues" evidence="15">
    <location>
        <begin position="548"/>
        <end position="559"/>
    </location>
</feature>
<dbReference type="GO" id="GO:0005694">
    <property type="term" value="C:chromosome"/>
    <property type="evidence" value="ECO:0007669"/>
    <property type="project" value="UniProtKB-SubCell"/>
</dbReference>
<sequence>MPRAPAAAAKRQQLTFSQLALYDDILTDALVDHVYYWTTVPKNRPSYRPSRGIREEEIAKIIQTHLIVNPDLAIAEEALLATEGLKKFCNSLKTAKEKDDFKAHLRRYMSMYLPDCPFEVNATNRYTISTYEASITARRPIKRNEVIKYLAGIHVTVTPEEEAQLAVWGKDFSLVVSSRSKLTGLLMGPARLANHDCAANARLVTRGQAGIDIVACRDIAVGEEITVTYSESYFGENNCECLCQTCEDNLANGWRPQDGEASVQKSIEEDLAVAGQGYSLRRRRRDDSSSCAGSRSSSVTPDIRPRILKGARSQKMLGDRASTTDSADPDRPDACGATGKRKRGAAALDTPPVTPAKRVKTTHHEILPIPLPPAMTRGSSTTELSRLSVSSEEGSGNFTEATSPGSEKPGVPTCIPSPDLSPVKQVAEVGSPPGDQRLLEPVAGVSDDGGSQAVLPTTELVCRQETQATVTPSAPPSPPTLGEVMGARDGDPAAGPLSPPAETDHGEAEKKPGEDAGEDQDVPRTATLTEETQPVAQLVPAATPAAKSMTSSTLPSTQPARRRRVPGDYTLTPLLLSEPETAWIHCTNCGGAFVQKDAYYTRSNCGRCERHSKLYGYVWPKTAPAGKADKEERVLDHRTINRFLAPEDEARVRGRKHWRERLGRSAESTEK</sequence>
<evidence type="ECO:0000256" key="1">
    <source>
        <dbReference type="ARBA" id="ARBA00001984"/>
    </source>
</evidence>
<reference evidence="17 18" key="1">
    <citation type="submission" date="2018-04" db="EMBL/GenBank/DDBJ databases">
        <authorList>
            <person name="Huttner S."/>
            <person name="Dainat J."/>
        </authorList>
    </citation>
    <scope>NUCLEOTIDE SEQUENCE [LARGE SCALE GENOMIC DNA]</scope>
</reference>
<feature type="region of interest" description="Disordered" evidence="15">
    <location>
        <begin position="278"/>
        <end position="355"/>
    </location>
</feature>
<evidence type="ECO:0000256" key="8">
    <source>
        <dbReference type="ARBA" id="ARBA00022679"/>
    </source>
</evidence>
<dbReference type="PANTHER" id="PTHR12977:SF4">
    <property type="entry name" value="HISTONE-LYSINE N-METHYLTRANSFERASE KMT5B"/>
    <property type="match status" value="1"/>
</dbReference>
<feature type="compositionally biased region" description="Polar residues" evidence="15">
    <location>
        <begin position="526"/>
        <end position="535"/>
    </location>
</feature>
<dbReference type="SUPFAM" id="SSF82199">
    <property type="entry name" value="SET domain"/>
    <property type="match status" value="1"/>
</dbReference>
<keyword evidence="8" id="KW-0808">Transferase</keyword>
<dbReference type="PANTHER" id="PTHR12977">
    <property type="entry name" value="SUPPRESSOR OF VARIEGATION 4-20-RELATED"/>
    <property type="match status" value="1"/>
</dbReference>
<proteinExistence type="predicted"/>
<dbReference type="EMBL" id="OUUZ01000009">
    <property type="protein sequence ID" value="SPQ23011.1"/>
    <property type="molecule type" value="Genomic_DNA"/>
</dbReference>
<name>A0A446BKI0_9PEZI</name>
<feature type="compositionally biased region" description="Low complexity" evidence="15">
    <location>
        <begin position="289"/>
        <end position="298"/>
    </location>
</feature>
<evidence type="ECO:0000313" key="18">
    <source>
        <dbReference type="Proteomes" id="UP000289323"/>
    </source>
</evidence>
<evidence type="ECO:0000256" key="11">
    <source>
        <dbReference type="ARBA" id="ARBA00023242"/>
    </source>
</evidence>
<dbReference type="GO" id="GO:0005634">
    <property type="term" value="C:nucleus"/>
    <property type="evidence" value="ECO:0007669"/>
    <property type="project" value="UniProtKB-SubCell"/>
</dbReference>
<keyword evidence="6" id="KW-0158">Chromosome</keyword>
<evidence type="ECO:0000256" key="5">
    <source>
        <dbReference type="ARBA" id="ARBA00015413"/>
    </source>
</evidence>
<dbReference type="Gene3D" id="1.10.10.1700">
    <property type="entry name" value="Histone-lysine N-methyltransferase"/>
    <property type="match status" value="1"/>
</dbReference>
<dbReference type="Gene3D" id="2.170.270.10">
    <property type="entry name" value="SET domain"/>
    <property type="match status" value="1"/>
</dbReference>
<dbReference type="Proteomes" id="UP000289323">
    <property type="component" value="Unassembled WGS sequence"/>
</dbReference>
<evidence type="ECO:0000256" key="10">
    <source>
        <dbReference type="ARBA" id="ARBA00022853"/>
    </source>
</evidence>
<evidence type="ECO:0000256" key="9">
    <source>
        <dbReference type="ARBA" id="ARBA00022691"/>
    </source>
</evidence>
<feature type="region of interest" description="Disordered" evidence="15">
    <location>
        <begin position="369"/>
        <end position="565"/>
    </location>
</feature>
<gene>
    <name evidence="17" type="ORF">TT172_LOCUS5430</name>
</gene>
<dbReference type="GO" id="GO:0032259">
    <property type="term" value="P:methylation"/>
    <property type="evidence" value="ECO:0007669"/>
    <property type="project" value="UniProtKB-KW"/>
</dbReference>
<dbReference type="AlphaFoldDB" id="A0A446BKI0"/>
<dbReference type="InterPro" id="IPR025783">
    <property type="entry name" value="Set9_fungi"/>
</dbReference>
<feature type="compositionally biased region" description="Polar residues" evidence="15">
    <location>
        <begin position="377"/>
        <end position="405"/>
    </location>
</feature>
<evidence type="ECO:0000256" key="7">
    <source>
        <dbReference type="ARBA" id="ARBA00022603"/>
    </source>
</evidence>
<dbReference type="InterPro" id="IPR039977">
    <property type="entry name" value="Suv4-20/Set9"/>
</dbReference>
<dbReference type="InterPro" id="IPR001214">
    <property type="entry name" value="SET_dom"/>
</dbReference>
<dbReference type="PROSITE" id="PS51567">
    <property type="entry name" value="SAM_MT43_SUVAR420_1"/>
    <property type="match status" value="1"/>
</dbReference>
<comment type="subcellular location">
    <subcellularLocation>
        <location evidence="3">Chromosome</location>
    </subcellularLocation>
    <subcellularLocation>
        <location evidence="2">Nucleus</location>
    </subcellularLocation>
</comment>